<dbReference type="AlphaFoldDB" id="A0A3M7QM54"/>
<gene>
    <name evidence="1" type="ORF">BpHYR1_033174</name>
</gene>
<keyword evidence="2" id="KW-1185">Reference proteome</keyword>
<protein>
    <submittedName>
        <fullName evidence="1">Uncharacterized protein</fullName>
    </submittedName>
</protein>
<organism evidence="1 2">
    <name type="scientific">Brachionus plicatilis</name>
    <name type="common">Marine rotifer</name>
    <name type="synonym">Brachionus muelleri</name>
    <dbReference type="NCBI Taxonomy" id="10195"/>
    <lineage>
        <taxon>Eukaryota</taxon>
        <taxon>Metazoa</taxon>
        <taxon>Spiralia</taxon>
        <taxon>Gnathifera</taxon>
        <taxon>Rotifera</taxon>
        <taxon>Eurotatoria</taxon>
        <taxon>Monogononta</taxon>
        <taxon>Pseudotrocha</taxon>
        <taxon>Ploima</taxon>
        <taxon>Brachionidae</taxon>
        <taxon>Brachionus</taxon>
    </lineage>
</organism>
<sequence length="86" mass="10104">MGTWALTLTEGNKLDVFRRTQLRRVVSIHYPNKISNEDFYKKTTFKLISEDMYQVAKTFQDRPHTTMPIVISHKDLKSIEETASKK</sequence>
<name>A0A3M7QM54_BRAPC</name>
<reference evidence="1 2" key="1">
    <citation type="journal article" date="2018" name="Sci. Rep.">
        <title>Genomic signatures of local adaptation to the degree of environmental predictability in rotifers.</title>
        <authorList>
            <person name="Franch-Gras L."/>
            <person name="Hahn C."/>
            <person name="Garcia-Roger E.M."/>
            <person name="Carmona M.J."/>
            <person name="Serra M."/>
            <person name="Gomez A."/>
        </authorList>
    </citation>
    <scope>NUCLEOTIDE SEQUENCE [LARGE SCALE GENOMIC DNA]</scope>
    <source>
        <strain evidence="1">HYR1</strain>
    </source>
</reference>
<proteinExistence type="predicted"/>
<accession>A0A3M7QM54</accession>
<dbReference type="OrthoDB" id="10059790at2759"/>
<dbReference type="Proteomes" id="UP000276133">
    <property type="component" value="Unassembled WGS sequence"/>
</dbReference>
<evidence type="ECO:0000313" key="2">
    <source>
        <dbReference type="Proteomes" id="UP000276133"/>
    </source>
</evidence>
<comment type="caution">
    <text evidence="1">The sequence shown here is derived from an EMBL/GenBank/DDBJ whole genome shotgun (WGS) entry which is preliminary data.</text>
</comment>
<evidence type="ECO:0000313" key="1">
    <source>
        <dbReference type="EMBL" id="RNA12174.1"/>
    </source>
</evidence>
<dbReference type="EMBL" id="REGN01005752">
    <property type="protein sequence ID" value="RNA12174.1"/>
    <property type="molecule type" value="Genomic_DNA"/>
</dbReference>